<keyword evidence="2" id="KW-0645">Protease</keyword>
<dbReference type="Gene3D" id="1.25.40.10">
    <property type="entry name" value="Tetratricopeptide repeat domain"/>
    <property type="match status" value="3"/>
</dbReference>
<dbReference type="GO" id="GO:0008233">
    <property type="term" value="F:peptidase activity"/>
    <property type="evidence" value="ECO:0007669"/>
    <property type="project" value="UniProtKB-KW"/>
</dbReference>
<dbReference type="AlphaFoldDB" id="A0A6S7B532"/>
<dbReference type="PROSITE" id="PS50005">
    <property type="entry name" value="TPR"/>
    <property type="match status" value="2"/>
</dbReference>
<dbReference type="GO" id="GO:0006508">
    <property type="term" value="P:proteolysis"/>
    <property type="evidence" value="ECO:0007669"/>
    <property type="project" value="UniProtKB-KW"/>
</dbReference>
<dbReference type="SMART" id="SM00028">
    <property type="entry name" value="TPR"/>
    <property type="match status" value="7"/>
</dbReference>
<evidence type="ECO:0000256" key="1">
    <source>
        <dbReference type="PROSITE-ProRule" id="PRU00339"/>
    </source>
</evidence>
<dbReference type="InterPro" id="IPR019734">
    <property type="entry name" value="TPR_rpt"/>
</dbReference>
<evidence type="ECO:0000313" key="2">
    <source>
        <dbReference type="EMBL" id="CAB3778446.1"/>
    </source>
</evidence>
<reference evidence="2 3" key="1">
    <citation type="submission" date="2020-04" db="EMBL/GenBank/DDBJ databases">
        <authorList>
            <person name="De Canck E."/>
        </authorList>
    </citation>
    <scope>NUCLEOTIDE SEQUENCE [LARGE SCALE GENOMIC DNA]</scope>
    <source>
        <strain evidence="2 3">LMG 28138</strain>
    </source>
</reference>
<keyword evidence="2" id="KW-0378">Hydrolase</keyword>
<keyword evidence="3" id="KW-1185">Reference proteome</keyword>
<accession>A0A6S7B532</accession>
<dbReference type="SUPFAM" id="SSF53756">
    <property type="entry name" value="UDP-Glycosyltransferase/glycogen phosphorylase"/>
    <property type="match status" value="1"/>
</dbReference>
<dbReference type="SUPFAM" id="SSF48452">
    <property type="entry name" value="TPR-like"/>
    <property type="match status" value="2"/>
</dbReference>
<feature type="repeat" description="TPR" evidence="1">
    <location>
        <begin position="238"/>
        <end position="271"/>
    </location>
</feature>
<keyword evidence="1" id="KW-0802">TPR repeat</keyword>
<dbReference type="PANTHER" id="PTHR12558:SF13">
    <property type="entry name" value="CELL DIVISION CYCLE PROTEIN 27 HOMOLOG"/>
    <property type="match status" value="1"/>
</dbReference>
<name>A0A6S7B532_9BURK</name>
<protein>
    <submittedName>
        <fullName evidence="2">Beta-barrel assembly-enhancing protease</fullName>
        <ecNumber evidence="2">3.4.-.-</ecNumber>
    </submittedName>
</protein>
<dbReference type="Gene3D" id="3.40.50.2000">
    <property type="entry name" value="Glycogen Phosphorylase B"/>
    <property type="match status" value="1"/>
</dbReference>
<dbReference type="EMBL" id="CADIKM010000002">
    <property type="protein sequence ID" value="CAB3778446.1"/>
    <property type="molecule type" value="Genomic_DNA"/>
</dbReference>
<dbReference type="Proteomes" id="UP000494115">
    <property type="component" value="Unassembled WGS sequence"/>
</dbReference>
<dbReference type="PANTHER" id="PTHR12558">
    <property type="entry name" value="CELL DIVISION CYCLE 16,23,27"/>
    <property type="match status" value="1"/>
</dbReference>
<gene>
    <name evidence="2" type="primary">bepA_1</name>
    <name evidence="2" type="ORF">LMG28138_00479</name>
</gene>
<feature type="repeat" description="TPR" evidence="1">
    <location>
        <begin position="34"/>
        <end position="67"/>
    </location>
</feature>
<proteinExistence type="predicted"/>
<dbReference type="EC" id="3.4.-.-" evidence="2"/>
<evidence type="ECO:0000313" key="3">
    <source>
        <dbReference type="Proteomes" id="UP000494115"/>
    </source>
</evidence>
<dbReference type="Pfam" id="PF14559">
    <property type="entry name" value="TPR_19"/>
    <property type="match status" value="2"/>
</dbReference>
<dbReference type="RefSeq" id="WP_175103046.1">
    <property type="nucleotide sequence ID" value="NZ_CADIKM010000002.1"/>
</dbReference>
<sequence>MNPYELARAALEKKQLNAADRGFSAILKKAPGHWQAMRDLGVVRLHQGRFADAEKLLRRALEIRPTDADARLQLAEMFFALKRSEEAIACYEEALAVDVACERAWVGLHRVFDGLGRGGDALERLSHAADAHPDSFVLQVCVGDMLARLDRHADALRFFVRALRIKHNDPVTQIKYATALYFAERYEESVAAYELALALTPSDAFCLSQKGNALFKLGRNAEAVSVLARALESKPGDYDALVGMGATLWRMGRNEEALSFLQAALGVNPRGTAAFNNLGHVMAALKADADAIVMFDRVHELEADSPLDSRLTAATCRLRLGNYAEGWRGYETRFSVARHPIIAPEKYAGAKRWNGEDLNGATLLVTAEQGHGDTVQFSRYMPMLARSVNGRVVFAVQAAVQPLLAPSVAAWAPAGNLTLASHLGELPHCDFHVPLMSLPLIFGTRVETIPSARKYLSVPQSYREKWRSALPANGKLRIGIAWSGNAAHVNDHNRSMPIAHLAPLLGDASVDWCVIQPGLSPFDQLSLTSVPHVFNAGNHLTDFADTAALIEILDVVVSVDTSVAHIAGALGKPIWLMLPWAAEWRWFHDRTDSPWYPSARLFRQPALGDWEGLVDNVQQALIEFARGKAASELGSAATLEFVM</sequence>
<dbReference type="InterPro" id="IPR011990">
    <property type="entry name" value="TPR-like_helical_dom_sf"/>
</dbReference>
<organism evidence="2 3">
    <name type="scientific">Pararobbsia alpina</name>
    <dbReference type="NCBI Taxonomy" id="621374"/>
    <lineage>
        <taxon>Bacteria</taxon>
        <taxon>Pseudomonadati</taxon>
        <taxon>Pseudomonadota</taxon>
        <taxon>Betaproteobacteria</taxon>
        <taxon>Burkholderiales</taxon>
        <taxon>Burkholderiaceae</taxon>
        <taxon>Pararobbsia</taxon>
    </lineage>
</organism>